<dbReference type="OrthoDB" id="9777465at2"/>
<comment type="similarity">
    <text evidence="4 10">Belongs to the LeuD family. LeuD type 1 subfamily.</text>
</comment>
<dbReference type="UniPathway" id="UPA00048">
    <property type="reaction ID" value="UER00071"/>
</dbReference>
<dbReference type="HAMAP" id="MF_01031">
    <property type="entry name" value="LeuD_type1"/>
    <property type="match status" value="1"/>
</dbReference>
<organism evidence="12 13">
    <name type="scientific">Saezia sanguinis</name>
    <dbReference type="NCBI Taxonomy" id="1965230"/>
    <lineage>
        <taxon>Bacteria</taxon>
        <taxon>Pseudomonadati</taxon>
        <taxon>Pseudomonadota</taxon>
        <taxon>Betaproteobacteria</taxon>
        <taxon>Burkholderiales</taxon>
        <taxon>Saeziaceae</taxon>
        <taxon>Saezia</taxon>
    </lineage>
</organism>
<gene>
    <name evidence="12" type="primary">leuD1_2</name>
    <name evidence="10" type="synonym">leuD</name>
    <name evidence="12" type="ORF">CUZ56_01431</name>
</gene>
<name>A0A433SFR4_9BURK</name>
<comment type="subunit">
    <text evidence="5 10">Heterodimer of LeuC and LeuD.</text>
</comment>
<evidence type="ECO:0000256" key="1">
    <source>
        <dbReference type="ARBA" id="ARBA00000491"/>
    </source>
</evidence>
<accession>A0A433SFR4</accession>
<evidence type="ECO:0000256" key="2">
    <source>
        <dbReference type="ARBA" id="ARBA00002695"/>
    </source>
</evidence>
<dbReference type="GO" id="GO:0003861">
    <property type="term" value="F:3-isopropylmalate dehydratase activity"/>
    <property type="evidence" value="ECO:0007669"/>
    <property type="project" value="UniProtKB-UniRule"/>
</dbReference>
<sequence length="205" mass="23789">MQAFIRKTGRAAPLEGKNIDTDQIVPARFLKTDRKQGYGHILFHDLRFDAQEQEIAGFVLNQPKFRNTQILLADTNFGCGSSREAAVYALYDYGIRTIIAPSFGDIFYNNCLKNGIVPVRLDEQLIASQRMKLLQAEHVIMTVDLEKLEVIFPDDSKSHFELDPFWRECLLKGVDDLELTLGYQKEIQEFEQRYLRERPWLQMQA</sequence>
<evidence type="ECO:0000256" key="8">
    <source>
        <dbReference type="ARBA" id="ARBA00023239"/>
    </source>
</evidence>
<dbReference type="PANTHER" id="PTHR43345:SF5">
    <property type="entry name" value="3-ISOPROPYLMALATE DEHYDRATASE SMALL SUBUNIT"/>
    <property type="match status" value="1"/>
</dbReference>
<dbReference type="EC" id="4.2.1.33" evidence="10"/>
<proteinExistence type="inferred from homology"/>
<evidence type="ECO:0000256" key="10">
    <source>
        <dbReference type="HAMAP-Rule" id="MF_01031"/>
    </source>
</evidence>
<dbReference type="EMBL" id="PQSP01000002">
    <property type="protein sequence ID" value="RUS67484.1"/>
    <property type="molecule type" value="Genomic_DNA"/>
</dbReference>
<dbReference type="Pfam" id="PF00694">
    <property type="entry name" value="Aconitase_C"/>
    <property type="match status" value="1"/>
</dbReference>
<dbReference type="AlphaFoldDB" id="A0A433SFR4"/>
<evidence type="ECO:0000313" key="12">
    <source>
        <dbReference type="EMBL" id="RUS67484.1"/>
    </source>
</evidence>
<comment type="function">
    <text evidence="2 10">Catalyzes the isomerization between 2-isopropylmalate and 3-isopropylmalate, via the formation of 2-isopropylmaleate.</text>
</comment>
<reference evidence="12 13" key="1">
    <citation type="submission" date="2018-01" db="EMBL/GenBank/DDBJ databases">
        <title>Saezia sanguinis gen. nov., sp. nov., in the order Burkholderiales isolated from human blood.</title>
        <authorList>
            <person name="Medina-Pascual M.J."/>
            <person name="Valdezate S."/>
            <person name="Monzon S."/>
            <person name="Cuesta I."/>
            <person name="Carrasco G."/>
            <person name="Villalon P."/>
            <person name="Saez-Nieto J.A."/>
        </authorList>
    </citation>
    <scope>NUCLEOTIDE SEQUENCE [LARGE SCALE GENOMIC DNA]</scope>
    <source>
        <strain evidence="12 13">CNM695-12</strain>
    </source>
</reference>
<dbReference type="GO" id="GO:0009316">
    <property type="term" value="C:3-isopropylmalate dehydratase complex"/>
    <property type="evidence" value="ECO:0007669"/>
    <property type="project" value="InterPro"/>
</dbReference>
<dbReference type="Proteomes" id="UP000286947">
    <property type="component" value="Unassembled WGS sequence"/>
</dbReference>
<protein>
    <recommendedName>
        <fullName evidence="10">3-isopropylmalate dehydratase small subunit</fullName>
        <ecNumber evidence="10">4.2.1.33</ecNumber>
    </recommendedName>
    <alternativeName>
        <fullName evidence="10">Alpha-IPM isomerase</fullName>
        <shortName evidence="10">IPMI</shortName>
    </alternativeName>
    <alternativeName>
        <fullName evidence="10">Isopropylmalate isomerase</fullName>
    </alternativeName>
</protein>
<dbReference type="GO" id="GO:0009098">
    <property type="term" value="P:L-leucine biosynthetic process"/>
    <property type="evidence" value="ECO:0007669"/>
    <property type="project" value="UniProtKB-UniRule"/>
</dbReference>
<dbReference type="SUPFAM" id="SSF52016">
    <property type="entry name" value="LeuD/IlvD-like"/>
    <property type="match status" value="1"/>
</dbReference>
<dbReference type="PANTHER" id="PTHR43345">
    <property type="entry name" value="3-ISOPROPYLMALATE DEHYDRATASE SMALL SUBUNIT 2-RELATED-RELATED"/>
    <property type="match status" value="1"/>
</dbReference>
<evidence type="ECO:0000256" key="3">
    <source>
        <dbReference type="ARBA" id="ARBA00004729"/>
    </source>
</evidence>
<dbReference type="InterPro" id="IPR015928">
    <property type="entry name" value="Aconitase/3IPM_dehydase_swvl"/>
</dbReference>
<evidence type="ECO:0000256" key="4">
    <source>
        <dbReference type="ARBA" id="ARBA00009845"/>
    </source>
</evidence>
<evidence type="ECO:0000256" key="9">
    <source>
        <dbReference type="ARBA" id="ARBA00023304"/>
    </source>
</evidence>
<evidence type="ECO:0000256" key="6">
    <source>
        <dbReference type="ARBA" id="ARBA00022430"/>
    </source>
</evidence>
<comment type="catalytic activity">
    <reaction evidence="1 10">
        <text>(2R,3S)-3-isopropylmalate = (2S)-2-isopropylmalate</text>
        <dbReference type="Rhea" id="RHEA:32287"/>
        <dbReference type="ChEBI" id="CHEBI:1178"/>
        <dbReference type="ChEBI" id="CHEBI:35121"/>
        <dbReference type="EC" id="4.2.1.33"/>
    </reaction>
</comment>
<dbReference type="InterPro" id="IPR033940">
    <property type="entry name" value="IPMI_Swivel"/>
</dbReference>
<dbReference type="InterPro" id="IPR000573">
    <property type="entry name" value="AconitaseA/IPMdHydase_ssu_swvl"/>
</dbReference>
<dbReference type="InterPro" id="IPR004431">
    <property type="entry name" value="3-IsopropMal_deHydase_ssu"/>
</dbReference>
<evidence type="ECO:0000256" key="5">
    <source>
        <dbReference type="ARBA" id="ARBA00011271"/>
    </source>
</evidence>
<comment type="pathway">
    <text evidence="3 10">Amino-acid biosynthesis; L-leucine biosynthesis; L-leucine from 3-methyl-2-oxobutanoate: step 2/4.</text>
</comment>
<keyword evidence="9 10" id="KW-0100">Branched-chain amino acid biosynthesis</keyword>
<dbReference type="CDD" id="cd01577">
    <property type="entry name" value="IPMI_Swivel"/>
    <property type="match status" value="1"/>
</dbReference>
<comment type="caution">
    <text evidence="12">The sequence shown here is derived from an EMBL/GenBank/DDBJ whole genome shotgun (WGS) entry which is preliminary data.</text>
</comment>
<evidence type="ECO:0000313" key="13">
    <source>
        <dbReference type="Proteomes" id="UP000286947"/>
    </source>
</evidence>
<evidence type="ECO:0000256" key="7">
    <source>
        <dbReference type="ARBA" id="ARBA00022605"/>
    </source>
</evidence>
<keyword evidence="6 10" id="KW-0432">Leucine biosynthesis</keyword>
<keyword evidence="13" id="KW-1185">Reference proteome</keyword>
<dbReference type="NCBIfam" id="NF002458">
    <property type="entry name" value="PRK01641.1"/>
    <property type="match status" value="1"/>
</dbReference>
<keyword evidence="8 10" id="KW-0456">Lyase</keyword>
<dbReference type="Gene3D" id="3.20.19.10">
    <property type="entry name" value="Aconitase, domain 4"/>
    <property type="match status" value="1"/>
</dbReference>
<evidence type="ECO:0000259" key="11">
    <source>
        <dbReference type="Pfam" id="PF00694"/>
    </source>
</evidence>
<feature type="domain" description="Aconitase A/isopropylmalate dehydratase small subunit swivel" evidence="11">
    <location>
        <begin position="1"/>
        <end position="123"/>
    </location>
</feature>
<keyword evidence="7 10" id="KW-0028">Amino-acid biosynthesis</keyword>
<dbReference type="InterPro" id="IPR050075">
    <property type="entry name" value="LeuD"/>
</dbReference>
<dbReference type="FunFam" id="3.20.19.10:FF:000003">
    <property type="entry name" value="3-isopropylmalate dehydratase small subunit"/>
    <property type="match status" value="1"/>
</dbReference>
<dbReference type="NCBIfam" id="TIGR00171">
    <property type="entry name" value="leuD"/>
    <property type="match status" value="1"/>
</dbReference>